<gene>
    <name evidence="6" type="primary">betC</name>
    <name evidence="6" type="ORF">FKG95_22115</name>
</gene>
<dbReference type="Gene3D" id="3.40.720.10">
    <property type="entry name" value="Alkaline Phosphatase, subunit A"/>
    <property type="match status" value="1"/>
</dbReference>
<feature type="domain" description="Choline sulfatase enzyme C-terminal" evidence="5">
    <location>
        <begin position="450"/>
        <end position="502"/>
    </location>
</feature>
<dbReference type="InterPro" id="IPR017785">
    <property type="entry name" value="Choline-sulfatase"/>
</dbReference>
<dbReference type="PROSITE" id="PS00523">
    <property type="entry name" value="SULFATASE_1"/>
    <property type="match status" value="1"/>
</dbReference>
<dbReference type="GO" id="GO:0047753">
    <property type="term" value="F:choline-sulfatase activity"/>
    <property type="evidence" value="ECO:0007669"/>
    <property type="project" value="UniProtKB-EC"/>
</dbReference>
<dbReference type="PROSITE" id="PS00149">
    <property type="entry name" value="SULFATASE_2"/>
    <property type="match status" value="1"/>
</dbReference>
<dbReference type="OrthoDB" id="9795675at2"/>
<protein>
    <submittedName>
        <fullName evidence="6">Choline-sulfatase</fullName>
        <ecNumber evidence="6">3.1.6.6</ecNumber>
    </submittedName>
</protein>
<sequence>MSRQPNILILMVDQLSGCFFPEGPAGFLEVPNLRKLSAGAVNFTRSYCPSPLCSPSRASFMTGLLPSRTGVYDNAAEMPSSLPTFAHHLRRAGYKTALSGKMHFVGADQLHGFEERLTTDIYPADFGWTPDWSKPEQRIDWWYHNMGSVTGAGVAETSNQLEFDDEVAYHAKLRLHQYARSDRSQPFCLTVSFTHPHDPYVTRRKYWELYPEENLPPLSVTPIPYAEQDPHSQRILRANDYENFRITEQNVLDSRRAYFANVSYLDEKIGELMGALEACDLAEDTVVLFCADHGDMLGERGLWFKMSFFEGANRVPMFLSAPGRFAPRNVTEPTSTLDVLATLVDLAGITPDASVAGDGRSLLGLARGDDERNPPVYAEYAAEASIDPMVMIRQGKWKFNYCEVDPPQLFDMESDPLELKNLAGDPAQAQTLAAFTEQLHARWNIAAFREDVRQSQARRLTVYNSLRKGDYAPWDFQPVQKASERFMRNHMDLNVLEAQARYPKQEFD</sequence>
<evidence type="ECO:0000259" key="4">
    <source>
        <dbReference type="Pfam" id="PF00884"/>
    </source>
</evidence>
<keyword evidence="2" id="KW-0479">Metal-binding</keyword>
<keyword evidence="7" id="KW-1185">Reference proteome</keyword>
<dbReference type="EMBL" id="VHSH01000008">
    <property type="protein sequence ID" value="TQV76327.1"/>
    <property type="molecule type" value="Genomic_DNA"/>
</dbReference>
<dbReference type="Pfam" id="PF00884">
    <property type="entry name" value="Sulfatase"/>
    <property type="match status" value="1"/>
</dbReference>
<organism evidence="6 7">
    <name type="scientific">Denitrobaculum tricleocarpae</name>
    <dbReference type="NCBI Taxonomy" id="2591009"/>
    <lineage>
        <taxon>Bacteria</taxon>
        <taxon>Pseudomonadati</taxon>
        <taxon>Pseudomonadota</taxon>
        <taxon>Alphaproteobacteria</taxon>
        <taxon>Rhodospirillales</taxon>
        <taxon>Rhodospirillaceae</taxon>
        <taxon>Denitrobaculum</taxon>
    </lineage>
</organism>
<dbReference type="GO" id="GO:0046872">
    <property type="term" value="F:metal ion binding"/>
    <property type="evidence" value="ECO:0007669"/>
    <property type="project" value="UniProtKB-KW"/>
</dbReference>
<dbReference type="PANTHER" id="PTHR45953">
    <property type="entry name" value="IDURONATE 2-SULFATASE"/>
    <property type="match status" value="1"/>
</dbReference>
<dbReference type="SUPFAM" id="SSF53649">
    <property type="entry name" value="Alkaline phosphatase-like"/>
    <property type="match status" value="1"/>
</dbReference>
<dbReference type="Pfam" id="PF12411">
    <property type="entry name" value="Choline_sulf_C"/>
    <property type="match status" value="1"/>
</dbReference>
<evidence type="ECO:0000256" key="1">
    <source>
        <dbReference type="ARBA" id="ARBA00008779"/>
    </source>
</evidence>
<proteinExistence type="inferred from homology"/>
<dbReference type="FunFam" id="3.40.720.10:FF:000032">
    <property type="entry name" value="Choline sulfatase"/>
    <property type="match status" value="1"/>
</dbReference>
<dbReference type="InterPro" id="IPR000917">
    <property type="entry name" value="Sulfatase_N"/>
</dbReference>
<evidence type="ECO:0000256" key="3">
    <source>
        <dbReference type="ARBA" id="ARBA00022801"/>
    </source>
</evidence>
<keyword evidence="3 6" id="KW-0378">Hydrolase</keyword>
<reference evidence="6 7" key="1">
    <citation type="submission" date="2019-06" db="EMBL/GenBank/DDBJ databases">
        <title>Whole genome sequence for Rhodospirillaceae sp. R148.</title>
        <authorList>
            <person name="Wang G."/>
        </authorList>
    </citation>
    <scope>NUCLEOTIDE SEQUENCE [LARGE SCALE GENOMIC DNA]</scope>
    <source>
        <strain evidence="6 7">R148</strain>
    </source>
</reference>
<evidence type="ECO:0000256" key="2">
    <source>
        <dbReference type="ARBA" id="ARBA00022723"/>
    </source>
</evidence>
<dbReference type="EC" id="3.1.6.6" evidence="6"/>
<evidence type="ECO:0000313" key="6">
    <source>
        <dbReference type="EMBL" id="TQV76327.1"/>
    </source>
</evidence>
<dbReference type="PANTHER" id="PTHR45953:SF1">
    <property type="entry name" value="IDURONATE 2-SULFATASE"/>
    <property type="match status" value="1"/>
</dbReference>
<dbReference type="GO" id="GO:0005737">
    <property type="term" value="C:cytoplasm"/>
    <property type="evidence" value="ECO:0007669"/>
    <property type="project" value="TreeGrafter"/>
</dbReference>
<dbReference type="Proteomes" id="UP000315252">
    <property type="component" value="Unassembled WGS sequence"/>
</dbReference>
<dbReference type="RefSeq" id="WP_142898590.1">
    <property type="nucleotide sequence ID" value="NZ_ML660059.1"/>
</dbReference>
<comment type="similarity">
    <text evidence="1">Belongs to the sulfatase family.</text>
</comment>
<accession>A0A545TGG9</accession>
<dbReference type="InterPro" id="IPR025863">
    <property type="entry name" value="Choline_sulf_C_dom"/>
</dbReference>
<comment type="caution">
    <text evidence="6">The sequence shown here is derived from an EMBL/GenBank/DDBJ whole genome shotgun (WGS) entry which is preliminary data.</text>
</comment>
<name>A0A545TGG9_9PROT</name>
<feature type="domain" description="Sulfatase N-terminal" evidence="4">
    <location>
        <begin position="5"/>
        <end position="349"/>
    </location>
</feature>
<evidence type="ECO:0000313" key="7">
    <source>
        <dbReference type="Proteomes" id="UP000315252"/>
    </source>
</evidence>
<dbReference type="NCBIfam" id="TIGR03417">
    <property type="entry name" value="chol_sulfatase"/>
    <property type="match status" value="1"/>
</dbReference>
<evidence type="ECO:0000259" key="5">
    <source>
        <dbReference type="Pfam" id="PF12411"/>
    </source>
</evidence>
<dbReference type="InterPro" id="IPR024607">
    <property type="entry name" value="Sulfatase_CS"/>
</dbReference>
<dbReference type="InterPro" id="IPR017850">
    <property type="entry name" value="Alkaline_phosphatase_core_sf"/>
</dbReference>
<dbReference type="CDD" id="cd16032">
    <property type="entry name" value="choline-sulfatase"/>
    <property type="match status" value="1"/>
</dbReference>
<dbReference type="AlphaFoldDB" id="A0A545TGG9"/>